<evidence type="ECO:0008006" key="3">
    <source>
        <dbReference type="Google" id="ProtNLM"/>
    </source>
</evidence>
<protein>
    <recommendedName>
        <fullName evidence="3">Beta-lactamase-related domain-containing protein</fullName>
    </recommendedName>
</protein>
<sequence length="132" mass="13919">MALLQPDVSFRVGHHSHMSYTDFVTKNIVAPLSMSSSTFSASAAASTGLLAHAHTDAFGPFWGTATKIGYTGGLITSSEDITKWIAMPLHEVVDPVYGRNVVPASVHRELTAARSIVHGHPSAGSCWSTIAG</sequence>
<dbReference type="EMBL" id="ML211361">
    <property type="protein sequence ID" value="TFK83839.1"/>
    <property type="molecule type" value="Genomic_DNA"/>
</dbReference>
<dbReference type="STRING" id="1314778.A0A5C3P4A6"/>
<dbReference type="InParanoid" id="A0A5C3P4A6"/>
<dbReference type="InterPro" id="IPR012338">
    <property type="entry name" value="Beta-lactam/transpept-like"/>
</dbReference>
<organism evidence="1 2">
    <name type="scientific">Polyporus arcularius HHB13444</name>
    <dbReference type="NCBI Taxonomy" id="1314778"/>
    <lineage>
        <taxon>Eukaryota</taxon>
        <taxon>Fungi</taxon>
        <taxon>Dikarya</taxon>
        <taxon>Basidiomycota</taxon>
        <taxon>Agaricomycotina</taxon>
        <taxon>Agaricomycetes</taxon>
        <taxon>Polyporales</taxon>
        <taxon>Polyporaceae</taxon>
        <taxon>Polyporus</taxon>
    </lineage>
</organism>
<gene>
    <name evidence="1" type="ORF">K466DRAFT_245372</name>
</gene>
<accession>A0A5C3P4A6</accession>
<evidence type="ECO:0000313" key="1">
    <source>
        <dbReference type="EMBL" id="TFK83839.1"/>
    </source>
</evidence>
<proteinExistence type="predicted"/>
<dbReference type="SUPFAM" id="SSF56601">
    <property type="entry name" value="beta-lactamase/transpeptidase-like"/>
    <property type="match status" value="1"/>
</dbReference>
<keyword evidence="2" id="KW-1185">Reference proteome</keyword>
<dbReference type="Gene3D" id="3.40.710.10">
    <property type="entry name" value="DD-peptidase/beta-lactamase superfamily"/>
    <property type="match status" value="1"/>
</dbReference>
<reference evidence="1 2" key="1">
    <citation type="journal article" date="2019" name="Nat. Ecol. Evol.">
        <title>Megaphylogeny resolves global patterns of mushroom evolution.</title>
        <authorList>
            <person name="Varga T."/>
            <person name="Krizsan K."/>
            <person name="Foldi C."/>
            <person name="Dima B."/>
            <person name="Sanchez-Garcia M."/>
            <person name="Sanchez-Ramirez S."/>
            <person name="Szollosi G.J."/>
            <person name="Szarkandi J.G."/>
            <person name="Papp V."/>
            <person name="Albert L."/>
            <person name="Andreopoulos W."/>
            <person name="Angelini C."/>
            <person name="Antonin V."/>
            <person name="Barry K.W."/>
            <person name="Bougher N.L."/>
            <person name="Buchanan P."/>
            <person name="Buyck B."/>
            <person name="Bense V."/>
            <person name="Catcheside P."/>
            <person name="Chovatia M."/>
            <person name="Cooper J."/>
            <person name="Damon W."/>
            <person name="Desjardin D."/>
            <person name="Finy P."/>
            <person name="Geml J."/>
            <person name="Haridas S."/>
            <person name="Hughes K."/>
            <person name="Justo A."/>
            <person name="Karasinski D."/>
            <person name="Kautmanova I."/>
            <person name="Kiss B."/>
            <person name="Kocsube S."/>
            <person name="Kotiranta H."/>
            <person name="LaButti K.M."/>
            <person name="Lechner B.E."/>
            <person name="Liimatainen K."/>
            <person name="Lipzen A."/>
            <person name="Lukacs Z."/>
            <person name="Mihaltcheva S."/>
            <person name="Morgado L.N."/>
            <person name="Niskanen T."/>
            <person name="Noordeloos M.E."/>
            <person name="Ohm R.A."/>
            <person name="Ortiz-Santana B."/>
            <person name="Ovrebo C."/>
            <person name="Racz N."/>
            <person name="Riley R."/>
            <person name="Savchenko A."/>
            <person name="Shiryaev A."/>
            <person name="Soop K."/>
            <person name="Spirin V."/>
            <person name="Szebenyi C."/>
            <person name="Tomsovsky M."/>
            <person name="Tulloss R.E."/>
            <person name="Uehling J."/>
            <person name="Grigoriev I.V."/>
            <person name="Vagvolgyi C."/>
            <person name="Papp T."/>
            <person name="Martin F.M."/>
            <person name="Miettinen O."/>
            <person name="Hibbett D.S."/>
            <person name="Nagy L.G."/>
        </authorList>
    </citation>
    <scope>NUCLEOTIDE SEQUENCE [LARGE SCALE GENOMIC DNA]</scope>
    <source>
        <strain evidence="1 2">HHB13444</strain>
    </source>
</reference>
<dbReference type="AlphaFoldDB" id="A0A5C3P4A6"/>
<dbReference type="Proteomes" id="UP000308197">
    <property type="component" value="Unassembled WGS sequence"/>
</dbReference>
<name>A0A5C3P4A6_9APHY</name>
<evidence type="ECO:0000313" key="2">
    <source>
        <dbReference type="Proteomes" id="UP000308197"/>
    </source>
</evidence>